<keyword evidence="1" id="KW-0812">Transmembrane</keyword>
<comment type="caution">
    <text evidence="2">The sequence shown here is derived from an EMBL/GenBank/DDBJ whole genome shotgun (WGS) entry which is preliminary data.</text>
</comment>
<keyword evidence="1" id="KW-1133">Transmembrane helix</keyword>
<dbReference type="AlphaFoldDB" id="A0A3A1NAY8"/>
<accession>A0A3A1NAY8</accession>
<sequence>MPEPFPIWTWKIFIFKFWIPPILKWFASKKNEVDNLLNELQEKGIVPSKISIGISELSYTLPYLDIPHGSTFSITQGNGKVLEVESRDTINNGTIHINGLRLPSSSLLSFSNILGEVEQVQGQSNLLNLNQPLEYTFKNKRLFNIGLQVGLSTLLVLLLLNFILFSHYRSKSMITEDTIAPEQRASMIQGIQKSVDAKKNKLQALLGFSHTQTTYHLDRIVESLPQSILLDLLTYQPLVRPVRPDKPIGTETDHIMVSGQTNHKEELAT</sequence>
<reference evidence="2 3" key="1">
    <citation type="submission" date="2018-08" db="EMBL/GenBank/DDBJ databases">
        <title>Proposal of Muricauda 72 sp.nov. and Muricauda NH166 sp.nov., isolated from seawater.</title>
        <authorList>
            <person name="Cheng H."/>
            <person name="Wu Y.-H."/>
            <person name="Guo L.-L."/>
            <person name="Xu X.-W."/>
        </authorList>
    </citation>
    <scope>NUCLEOTIDE SEQUENCE [LARGE SCALE GENOMIC DNA]</scope>
    <source>
        <strain evidence="2 3">KCTC 22173</strain>
    </source>
</reference>
<organism evidence="2 3">
    <name type="scientific">Flagellimonas lutimaris</name>
    <dbReference type="NCBI Taxonomy" id="475082"/>
    <lineage>
        <taxon>Bacteria</taxon>
        <taxon>Pseudomonadati</taxon>
        <taxon>Bacteroidota</taxon>
        <taxon>Flavobacteriia</taxon>
        <taxon>Flavobacteriales</taxon>
        <taxon>Flavobacteriaceae</taxon>
        <taxon>Flagellimonas</taxon>
    </lineage>
</organism>
<evidence type="ECO:0000256" key="1">
    <source>
        <dbReference type="SAM" id="Phobius"/>
    </source>
</evidence>
<evidence type="ECO:0000313" key="2">
    <source>
        <dbReference type="EMBL" id="RIV36658.1"/>
    </source>
</evidence>
<keyword evidence="3" id="KW-1185">Reference proteome</keyword>
<gene>
    <name evidence="2" type="ORF">D2V08_01725</name>
</gene>
<proteinExistence type="predicted"/>
<keyword evidence="1" id="KW-0472">Membrane</keyword>
<feature type="transmembrane region" description="Helical" evidence="1">
    <location>
        <begin position="145"/>
        <end position="165"/>
    </location>
</feature>
<dbReference type="Proteomes" id="UP000266067">
    <property type="component" value="Unassembled WGS sequence"/>
</dbReference>
<protein>
    <submittedName>
        <fullName evidence="2">Uncharacterized protein</fullName>
    </submittedName>
</protein>
<evidence type="ECO:0000313" key="3">
    <source>
        <dbReference type="Proteomes" id="UP000266067"/>
    </source>
</evidence>
<dbReference type="EMBL" id="QXFH01000062">
    <property type="protein sequence ID" value="RIV36658.1"/>
    <property type="molecule type" value="Genomic_DNA"/>
</dbReference>
<name>A0A3A1NAY8_9FLAO</name>